<evidence type="ECO:0000259" key="19">
    <source>
        <dbReference type="PROSITE" id="PS50109"/>
    </source>
</evidence>
<dbReference type="Gene3D" id="1.10.287.130">
    <property type="match status" value="1"/>
</dbReference>
<keyword evidence="12 21" id="KW-0418">Kinase</keyword>
<keyword evidence="10 18" id="KW-0812">Transmembrane</keyword>
<sequence>MLSNWYIELQRVTLLVLATTLIGYLFGYPVVGLILGLIAYVVWTIRQMSRLESWLQHQELDKLPLSEGLWGRLFDSIYRQERDHQTAKRKLQTIINRIQQSTSALQDAVIMVESDGTLEWWNRSTEALLGFRTPVDGGQHITNLIRDPDFVEYFELGDYTTPLTLNSPINQSVALEMTITPFGNDERLITARDITHIEHLERMRKDFVANVSHELKTPLTVLIGYLETLIDYSDESDNRWLRIYHQMQSQAVRMQDLVHDLLILTRLETTEINVKEQPVNLKQLLEHLAAEARSFSNGRHEIQISAIDIEIDGCYDELSSAFSNLIFNAVKYTPEGGRVDITGYRDKTSIRVDVIDNGPGIDQKHIPHLTERFYRVDASRKSDTGGTGLGLAITKHILMRHNGHLLIESKLGYGSKFSCEFPLSVLSSGLPDPSN</sequence>
<keyword evidence="7" id="KW-0597">Phosphoprotein</keyword>
<dbReference type="InterPro" id="IPR014310">
    <property type="entry name" value="Sig_transdc_His_kinase_PhoR"/>
</dbReference>
<evidence type="ECO:0000256" key="10">
    <source>
        <dbReference type="ARBA" id="ARBA00022692"/>
    </source>
</evidence>
<dbReference type="InterPro" id="IPR036890">
    <property type="entry name" value="HATPase_C_sf"/>
</dbReference>
<evidence type="ECO:0000256" key="6">
    <source>
        <dbReference type="ARBA" id="ARBA00022475"/>
    </source>
</evidence>
<dbReference type="InterPro" id="IPR021766">
    <property type="entry name" value="PhoR_N"/>
</dbReference>
<feature type="domain" description="Histidine kinase" evidence="19">
    <location>
        <begin position="210"/>
        <end position="425"/>
    </location>
</feature>
<dbReference type="InterPro" id="IPR004358">
    <property type="entry name" value="Sig_transdc_His_kin-like_C"/>
</dbReference>
<keyword evidence="22" id="KW-1185">Reference proteome</keyword>
<comment type="catalytic activity">
    <reaction evidence="1">
        <text>ATP + protein L-histidine = ADP + protein N-phospho-L-histidine.</text>
        <dbReference type="EC" id="2.7.13.3"/>
    </reaction>
</comment>
<feature type="transmembrane region" description="Helical" evidence="18">
    <location>
        <begin position="12"/>
        <end position="43"/>
    </location>
</feature>
<name>A0ABP7NCK8_9GAMM</name>
<evidence type="ECO:0000256" key="2">
    <source>
        <dbReference type="ARBA" id="ARBA00004236"/>
    </source>
</evidence>
<dbReference type="InterPro" id="IPR035965">
    <property type="entry name" value="PAS-like_dom_sf"/>
</dbReference>
<dbReference type="Pfam" id="PF00512">
    <property type="entry name" value="HisKA"/>
    <property type="match status" value="1"/>
</dbReference>
<evidence type="ECO:0000256" key="18">
    <source>
        <dbReference type="SAM" id="Phobius"/>
    </source>
</evidence>
<comment type="function">
    <text evidence="17">Member of the two-component regulatory system PhoR/PhoB involved in the phosphate regulon genes expression. PhoR may function as a membrane-associated protein kinase that phosphorylates PhoB in response to environmental signals.</text>
</comment>
<keyword evidence="6" id="KW-1003">Cell membrane</keyword>
<evidence type="ECO:0000256" key="4">
    <source>
        <dbReference type="ARBA" id="ARBA00019665"/>
    </source>
</evidence>
<keyword evidence="9" id="KW-0808">Transferase</keyword>
<dbReference type="InterPro" id="IPR003594">
    <property type="entry name" value="HATPase_dom"/>
</dbReference>
<proteinExistence type="predicted"/>
<dbReference type="RefSeq" id="WP_344800754.1">
    <property type="nucleotide sequence ID" value="NZ_BAABBN010000017.1"/>
</dbReference>
<dbReference type="InterPro" id="IPR050351">
    <property type="entry name" value="BphY/WalK/GraS-like"/>
</dbReference>
<evidence type="ECO:0000259" key="20">
    <source>
        <dbReference type="PROSITE" id="PS50112"/>
    </source>
</evidence>
<keyword evidence="15" id="KW-0902">Two-component regulatory system</keyword>
<dbReference type="Proteomes" id="UP001501565">
    <property type="component" value="Unassembled WGS sequence"/>
</dbReference>
<dbReference type="Pfam" id="PF11808">
    <property type="entry name" value="PhoR"/>
    <property type="match status" value="1"/>
</dbReference>
<evidence type="ECO:0000256" key="14">
    <source>
        <dbReference type="ARBA" id="ARBA00022989"/>
    </source>
</evidence>
<evidence type="ECO:0000256" key="7">
    <source>
        <dbReference type="ARBA" id="ARBA00022553"/>
    </source>
</evidence>
<evidence type="ECO:0000256" key="5">
    <source>
        <dbReference type="ARBA" id="ARBA00022448"/>
    </source>
</evidence>
<keyword evidence="14 18" id="KW-1133">Transmembrane helix</keyword>
<dbReference type="Gene3D" id="3.30.565.10">
    <property type="entry name" value="Histidine kinase-like ATPase, C-terminal domain"/>
    <property type="match status" value="1"/>
</dbReference>
<gene>
    <name evidence="21" type="primary">phoR</name>
    <name evidence="21" type="ORF">GCM10022277_43240</name>
</gene>
<evidence type="ECO:0000256" key="16">
    <source>
        <dbReference type="ARBA" id="ARBA00023136"/>
    </source>
</evidence>
<keyword evidence="13" id="KW-0067">ATP-binding</keyword>
<comment type="caution">
    <text evidence="21">The sequence shown here is derived from an EMBL/GenBank/DDBJ whole genome shotgun (WGS) entry which is preliminary data.</text>
</comment>
<dbReference type="SUPFAM" id="SSF55785">
    <property type="entry name" value="PYP-like sensor domain (PAS domain)"/>
    <property type="match status" value="1"/>
</dbReference>
<dbReference type="PROSITE" id="PS50112">
    <property type="entry name" value="PAS"/>
    <property type="match status" value="1"/>
</dbReference>
<evidence type="ECO:0000256" key="15">
    <source>
        <dbReference type="ARBA" id="ARBA00023012"/>
    </source>
</evidence>
<dbReference type="Gene3D" id="3.30.450.20">
    <property type="entry name" value="PAS domain"/>
    <property type="match status" value="1"/>
</dbReference>
<dbReference type="SUPFAM" id="SSF55874">
    <property type="entry name" value="ATPase domain of HSP90 chaperone/DNA topoisomerase II/histidine kinase"/>
    <property type="match status" value="1"/>
</dbReference>
<keyword evidence="11" id="KW-0547">Nucleotide-binding</keyword>
<keyword evidence="5" id="KW-0813">Transport</keyword>
<dbReference type="CDD" id="cd00082">
    <property type="entry name" value="HisKA"/>
    <property type="match status" value="1"/>
</dbReference>
<dbReference type="EMBL" id="BAABBN010000017">
    <property type="protein sequence ID" value="GAA3942752.1"/>
    <property type="molecule type" value="Genomic_DNA"/>
</dbReference>
<comment type="subcellular location">
    <subcellularLocation>
        <location evidence="2">Cell membrane</location>
    </subcellularLocation>
</comment>
<dbReference type="SMART" id="SM00388">
    <property type="entry name" value="HisKA"/>
    <property type="match status" value="1"/>
</dbReference>
<dbReference type="PROSITE" id="PS50109">
    <property type="entry name" value="HIS_KIN"/>
    <property type="match status" value="1"/>
</dbReference>
<dbReference type="InterPro" id="IPR005467">
    <property type="entry name" value="His_kinase_dom"/>
</dbReference>
<dbReference type="SMART" id="SM00387">
    <property type="entry name" value="HATPase_c"/>
    <property type="match status" value="1"/>
</dbReference>
<dbReference type="InterPro" id="IPR036097">
    <property type="entry name" value="HisK_dim/P_sf"/>
</dbReference>
<evidence type="ECO:0000313" key="22">
    <source>
        <dbReference type="Proteomes" id="UP001501565"/>
    </source>
</evidence>
<dbReference type="EC" id="2.7.13.3" evidence="3"/>
<keyword evidence="8" id="KW-0592">Phosphate transport</keyword>
<evidence type="ECO:0000313" key="21">
    <source>
        <dbReference type="EMBL" id="GAA3942752.1"/>
    </source>
</evidence>
<evidence type="ECO:0000256" key="11">
    <source>
        <dbReference type="ARBA" id="ARBA00022741"/>
    </source>
</evidence>
<keyword evidence="16 18" id="KW-0472">Membrane</keyword>
<accession>A0ABP7NCK8</accession>
<protein>
    <recommendedName>
        <fullName evidence="4">Phosphate regulon sensor protein PhoR</fullName>
        <ecNumber evidence="3">2.7.13.3</ecNumber>
    </recommendedName>
</protein>
<dbReference type="PANTHER" id="PTHR45453:SF1">
    <property type="entry name" value="PHOSPHATE REGULON SENSOR PROTEIN PHOR"/>
    <property type="match status" value="1"/>
</dbReference>
<evidence type="ECO:0000256" key="1">
    <source>
        <dbReference type="ARBA" id="ARBA00000085"/>
    </source>
</evidence>
<evidence type="ECO:0000256" key="8">
    <source>
        <dbReference type="ARBA" id="ARBA00022592"/>
    </source>
</evidence>
<dbReference type="PRINTS" id="PR00344">
    <property type="entry name" value="BCTRLSENSOR"/>
</dbReference>
<dbReference type="Pfam" id="PF02518">
    <property type="entry name" value="HATPase_c"/>
    <property type="match status" value="1"/>
</dbReference>
<dbReference type="GO" id="GO:0016301">
    <property type="term" value="F:kinase activity"/>
    <property type="evidence" value="ECO:0007669"/>
    <property type="project" value="UniProtKB-KW"/>
</dbReference>
<dbReference type="SUPFAM" id="SSF47384">
    <property type="entry name" value="Homodimeric domain of signal transducing histidine kinase"/>
    <property type="match status" value="1"/>
</dbReference>
<dbReference type="InterPro" id="IPR003661">
    <property type="entry name" value="HisK_dim/P_dom"/>
</dbReference>
<dbReference type="NCBIfam" id="TIGR02966">
    <property type="entry name" value="phoR_proteo"/>
    <property type="match status" value="1"/>
</dbReference>
<evidence type="ECO:0000256" key="3">
    <source>
        <dbReference type="ARBA" id="ARBA00012438"/>
    </source>
</evidence>
<evidence type="ECO:0000256" key="9">
    <source>
        <dbReference type="ARBA" id="ARBA00022679"/>
    </source>
</evidence>
<dbReference type="InterPro" id="IPR000014">
    <property type="entry name" value="PAS"/>
</dbReference>
<evidence type="ECO:0000256" key="17">
    <source>
        <dbReference type="ARBA" id="ARBA00025207"/>
    </source>
</evidence>
<reference evidence="22" key="1">
    <citation type="journal article" date="2019" name="Int. J. Syst. Evol. Microbiol.">
        <title>The Global Catalogue of Microorganisms (GCM) 10K type strain sequencing project: providing services to taxonomists for standard genome sequencing and annotation.</title>
        <authorList>
            <consortium name="The Broad Institute Genomics Platform"/>
            <consortium name="The Broad Institute Genome Sequencing Center for Infectious Disease"/>
            <person name="Wu L."/>
            <person name="Ma J."/>
        </authorList>
    </citation>
    <scope>NUCLEOTIDE SEQUENCE [LARGE SCALE GENOMIC DNA]</scope>
    <source>
        <strain evidence="22">JCM 17551</strain>
    </source>
</reference>
<evidence type="ECO:0000256" key="13">
    <source>
        <dbReference type="ARBA" id="ARBA00022840"/>
    </source>
</evidence>
<dbReference type="PANTHER" id="PTHR45453">
    <property type="entry name" value="PHOSPHATE REGULON SENSOR PROTEIN PHOR"/>
    <property type="match status" value="1"/>
</dbReference>
<evidence type="ECO:0000256" key="12">
    <source>
        <dbReference type="ARBA" id="ARBA00022777"/>
    </source>
</evidence>
<feature type="domain" description="PAS" evidence="20">
    <location>
        <begin position="87"/>
        <end position="131"/>
    </location>
</feature>
<organism evidence="21 22">
    <name type="scientific">Litoribacillus peritrichatus</name>
    <dbReference type="NCBI Taxonomy" id="718191"/>
    <lineage>
        <taxon>Bacteria</taxon>
        <taxon>Pseudomonadati</taxon>
        <taxon>Pseudomonadota</taxon>
        <taxon>Gammaproteobacteria</taxon>
        <taxon>Oceanospirillales</taxon>
        <taxon>Oceanospirillaceae</taxon>
        <taxon>Litoribacillus</taxon>
    </lineage>
</organism>